<gene>
    <name evidence="19" type="primary">cobS</name>
    <name evidence="20" type="ordered locus">Arnit_1836</name>
</gene>
<comment type="pathway">
    <text evidence="3 19">Cofactor biosynthesis; adenosylcobalamin biosynthesis; adenosylcobalamin from cob(II)yrinate a,c-diamide: step 7/7.</text>
</comment>
<evidence type="ECO:0000256" key="8">
    <source>
        <dbReference type="ARBA" id="ARBA00022573"/>
    </source>
</evidence>
<sequence>MNNFILGFKFALSYFTILPVKFKEDDDLSKKEILSFMLFSLPLLGLILGFITLVLYHLLADLSWFGATICAVSYMILYGFIHTEAIIDVVDAIYAKHSGKDAYEVIKEPTIGAMGVLYAFAFFTLKIAGIVYLFLNGYLLEFVSIIVISRLMLLFVIKNFEFKSSFVNQLKDSLSTNIFLSAIIVFTLANIILIGFSAITLTFFAFIFSYLIALFIKKNVGFLNGDALGTILELSELFLIIIILN</sequence>
<evidence type="ECO:0000256" key="17">
    <source>
        <dbReference type="ARBA" id="ARBA00048623"/>
    </source>
</evidence>
<dbReference type="GO" id="GO:0009236">
    <property type="term" value="P:cobalamin biosynthetic process"/>
    <property type="evidence" value="ECO:0007669"/>
    <property type="project" value="UniProtKB-UniRule"/>
</dbReference>
<keyword evidence="7 19" id="KW-1003">Cell membrane</keyword>
<dbReference type="Pfam" id="PF02654">
    <property type="entry name" value="CobS"/>
    <property type="match status" value="1"/>
</dbReference>
<evidence type="ECO:0000256" key="13">
    <source>
        <dbReference type="ARBA" id="ARBA00023136"/>
    </source>
</evidence>
<dbReference type="GO" id="GO:0051073">
    <property type="term" value="F:adenosylcobinamide-GDP ribazoletransferase activity"/>
    <property type="evidence" value="ECO:0007669"/>
    <property type="project" value="UniProtKB-UniRule"/>
</dbReference>
<evidence type="ECO:0000256" key="1">
    <source>
        <dbReference type="ARBA" id="ARBA00001946"/>
    </source>
</evidence>
<organism evidence="20 21">
    <name type="scientific">Arcobacter nitrofigilis (strain ATCC 33309 / DSM 7299 / CCUG 15893 / LMG 7604 / NCTC 12251 / CI)</name>
    <name type="common">Campylobacter nitrofigilis</name>
    <dbReference type="NCBI Taxonomy" id="572480"/>
    <lineage>
        <taxon>Bacteria</taxon>
        <taxon>Pseudomonadati</taxon>
        <taxon>Campylobacterota</taxon>
        <taxon>Epsilonproteobacteria</taxon>
        <taxon>Campylobacterales</taxon>
        <taxon>Arcobacteraceae</taxon>
        <taxon>Arcobacter</taxon>
    </lineage>
</organism>
<feature type="transmembrane region" description="Helical" evidence="19">
    <location>
        <begin position="64"/>
        <end position="90"/>
    </location>
</feature>
<evidence type="ECO:0000256" key="11">
    <source>
        <dbReference type="ARBA" id="ARBA00022842"/>
    </source>
</evidence>
<evidence type="ECO:0000256" key="18">
    <source>
        <dbReference type="ARBA" id="ARBA00049504"/>
    </source>
</evidence>
<feature type="transmembrane region" description="Helical" evidence="19">
    <location>
        <begin position="111"/>
        <end position="132"/>
    </location>
</feature>
<comment type="catalytic activity">
    <reaction evidence="18 19">
        <text>alpha-ribazole 5'-phosphate + adenosylcob(III)inamide-GDP = adenosylcob(III)alamin 5'-phosphate + GMP + H(+)</text>
        <dbReference type="Rhea" id="RHEA:23560"/>
        <dbReference type="ChEBI" id="CHEBI:15378"/>
        <dbReference type="ChEBI" id="CHEBI:57918"/>
        <dbReference type="ChEBI" id="CHEBI:58115"/>
        <dbReference type="ChEBI" id="CHEBI:60487"/>
        <dbReference type="ChEBI" id="CHEBI:60493"/>
        <dbReference type="EC" id="2.7.8.26"/>
    </reaction>
</comment>
<dbReference type="InterPro" id="IPR003805">
    <property type="entry name" value="CobS"/>
</dbReference>
<dbReference type="HOGENOM" id="CLU_1119701_0_0_7"/>
<evidence type="ECO:0000256" key="5">
    <source>
        <dbReference type="ARBA" id="ARBA00013200"/>
    </source>
</evidence>
<comment type="function">
    <text evidence="14 19">Joins adenosylcobinamide-GDP and alpha-ribazole to generate adenosylcobalamin (Ado-cobalamin). Also synthesizes adenosylcobalamin 5'-phosphate from adenosylcobinamide-GDP and alpha-ribazole 5'-phosphate.</text>
</comment>
<evidence type="ECO:0000313" key="21">
    <source>
        <dbReference type="Proteomes" id="UP000000939"/>
    </source>
</evidence>
<dbReference type="GO" id="GO:0005886">
    <property type="term" value="C:plasma membrane"/>
    <property type="evidence" value="ECO:0007669"/>
    <property type="project" value="UniProtKB-SubCell"/>
</dbReference>
<dbReference type="GO" id="GO:0008818">
    <property type="term" value="F:cobalamin 5'-phosphate synthase activity"/>
    <property type="evidence" value="ECO:0007669"/>
    <property type="project" value="UniProtKB-UniRule"/>
</dbReference>
<evidence type="ECO:0000256" key="19">
    <source>
        <dbReference type="HAMAP-Rule" id="MF_00719"/>
    </source>
</evidence>
<keyword evidence="10 19" id="KW-0812">Transmembrane</keyword>
<dbReference type="OrthoDB" id="9794223at2"/>
<evidence type="ECO:0000256" key="7">
    <source>
        <dbReference type="ARBA" id="ARBA00022475"/>
    </source>
</evidence>
<dbReference type="PANTHER" id="PTHR34148">
    <property type="entry name" value="ADENOSYLCOBINAMIDE-GDP RIBAZOLETRANSFERASE"/>
    <property type="match status" value="1"/>
</dbReference>
<feature type="transmembrane region" description="Helical" evidence="19">
    <location>
        <begin position="227"/>
        <end position="244"/>
    </location>
</feature>
<keyword evidence="11 19" id="KW-0460">Magnesium</keyword>
<dbReference type="RefSeq" id="WP_013135635.1">
    <property type="nucleotide sequence ID" value="NC_014166.1"/>
</dbReference>
<feature type="transmembrane region" description="Helical" evidence="19">
    <location>
        <begin position="178"/>
        <end position="207"/>
    </location>
</feature>
<keyword evidence="8 19" id="KW-0169">Cobalamin biosynthesis</keyword>
<dbReference type="Proteomes" id="UP000000939">
    <property type="component" value="Chromosome"/>
</dbReference>
<keyword evidence="13 19" id="KW-0472">Membrane</keyword>
<dbReference type="EMBL" id="CP001999">
    <property type="protein sequence ID" value="ADG93490.1"/>
    <property type="molecule type" value="Genomic_DNA"/>
</dbReference>
<evidence type="ECO:0000256" key="16">
    <source>
        <dbReference type="ARBA" id="ARBA00032853"/>
    </source>
</evidence>
<dbReference type="AlphaFoldDB" id="D5V1Q6"/>
<feature type="transmembrane region" description="Helical" evidence="19">
    <location>
        <begin position="138"/>
        <end position="157"/>
    </location>
</feature>
<dbReference type="PANTHER" id="PTHR34148:SF1">
    <property type="entry name" value="ADENOSYLCOBINAMIDE-GDP RIBAZOLETRANSFERASE"/>
    <property type="match status" value="1"/>
</dbReference>
<evidence type="ECO:0000256" key="6">
    <source>
        <dbReference type="ARBA" id="ARBA00015850"/>
    </source>
</evidence>
<protein>
    <recommendedName>
        <fullName evidence="6 19">Adenosylcobinamide-GDP ribazoletransferase</fullName>
        <ecNumber evidence="5 19">2.7.8.26</ecNumber>
    </recommendedName>
    <alternativeName>
        <fullName evidence="16 19">Cobalamin synthase</fullName>
    </alternativeName>
    <alternativeName>
        <fullName evidence="15 19">Cobalamin-5'-phosphate synthase</fullName>
    </alternativeName>
</protein>
<comment type="subcellular location">
    <subcellularLocation>
        <location evidence="19">Cell inner membrane</location>
        <topology evidence="19">Multi-pass membrane protein</topology>
    </subcellularLocation>
    <subcellularLocation>
        <location evidence="2">Cell membrane</location>
        <topology evidence="2">Multi-pass membrane protein</topology>
    </subcellularLocation>
</comment>
<keyword evidence="12 19" id="KW-1133">Transmembrane helix</keyword>
<accession>D5V1Q6</accession>
<dbReference type="UniPathway" id="UPA00148">
    <property type="reaction ID" value="UER00238"/>
</dbReference>
<evidence type="ECO:0000256" key="4">
    <source>
        <dbReference type="ARBA" id="ARBA00010561"/>
    </source>
</evidence>
<dbReference type="EC" id="2.7.8.26" evidence="5 19"/>
<evidence type="ECO:0000256" key="3">
    <source>
        <dbReference type="ARBA" id="ARBA00004663"/>
    </source>
</evidence>
<keyword evidence="21" id="KW-1185">Reference proteome</keyword>
<evidence type="ECO:0000256" key="9">
    <source>
        <dbReference type="ARBA" id="ARBA00022679"/>
    </source>
</evidence>
<dbReference type="STRING" id="572480.Arnit_1836"/>
<dbReference type="KEGG" id="ant:Arnit_1836"/>
<evidence type="ECO:0000256" key="10">
    <source>
        <dbReference type="ARBA" id="ARBA00022692"/>
    </source>
</evidence>
<comment type="catalytic activity">
    <reaction evidence="17 19">
        <text>alpha-ribazole + adenosylcob(III)inamide-GDP = adenosylcob(III)alamin + GMP + H(+)</text>
        <dbReference type="Rhea" id="RHEA:16049"/>
        <dbReference type="ChEBI" id="CHEBI:10329"/>
        <dbReference type="ChEBI" id="CHEBI:15378"/>
        <dbReference type="ChEBI" id="CHEBI:18408"/>
        <dbReference type="ChEBI" id="CHEBI:58115"/>
        <dbReference type="ChEBI" id="CHEBI:60487"/>
        <dbReference type="EC" id="2.7.8.26"/>
    </reaction>
</comment>
<evidence type="ECO:0000256" key="2">
    <source>
        <dbReference type="ARBA" id="ARBA00004651"/>
    </source>
</evidence>
<evidence type="ECO:0000256" key="12">
    <source>
        <dbReference type="ARBA" id="ARBA00022989"/>
    </source>
</evidence>
<keyword evidence="19" id="KW-0997">Cell inner membrane</keyword>
<evidence type="ECO:0000256" key="14">
    <source>
        <dbReference type="ARBA" id="ARBA00025228"/>
    </source>
</evidence>
<dbReference type="eggNOG" id="COG0368">
    <property type="taxonomic scope" value="Bacteria"/>
</dbReference>
<comment type="cofactor">
    <cofactor evidence="1 19">
        <name>Mg(2+)</name>
        <dbReference type="ChEBI" id="CHEBI:18420"/>
    </cofactor>
</comment>
<evidence type="ECO:0000256" key="15">
    <source>
        <dbReference type="ARBA" id="ARBA00032605"/>
    </source>
</evidence>
<evidence type="ECO:0000313" key="20">
    <source>
        <dbReference type="EMBL" id="ADG93490.1"/>
    </source>
</evidence>
<comment type="similarity">
    <text evidence="4 19">Belongs to the CobS family.</text>
</comment>
<feature type="transmembrane region" description="Helical" evidence="19">
    <location>
        <begin position="34"/>
        <end position="58"/>
    </location>
</feature>
<dbReference type="HAMAP" id="MF_00719">
    <property type="entry name" value="CobS"/>
    <property type="match status" value="1"/>
</dbReference>
<reference evidence="20 21" key="1">
    <citation type="journal article" date="2010" name="Stand. Genomic Sci.">
        <title>Complete genome sequence of Arcobacter nitrofigilis type strain (CI).</title>
        <authorList>
            <person name="Pati A."/>
            <person name="Gronow S."/>
            <person name="Lapidus A."/>
            <person name="Copeland A."/>
            <person name="Glavina Del Rio T."/>
            <person name="Nolan M."/>
            <person name="Lucas S."/>
            <person name="Tice H."/>
            <person name="Cheng J.F."/>
            <person name="Han C."/>
            <person name="Chertkov O."/>
            <person name="Bruce D."/>
            <person name="Tapia R."/>
            <person name="Goodwin L."/>
            <person name="Pitluck S."/>
            <person name="Liolios K."/>
            <person name="Ivanova N."/>
            <person name="Mavromatis K."/>
            <person name="Chen A."/>
            <person name="Palaniappan K."/>
            <person name="Land M."/>
            <person name="Hauser L."/>
            <person name="Chang Y.J."/>
            <person name="Jeffries C.D."/>
            <person name="Detter J.C."/>
            <person name="Rohde M."/>
            <person name="Goker M."/>
            <person name="Bristow J."/>
            <person name="Eisen J.A."/>
            <person name="Markowitz V."/>
            <person name="Hugenholtz P."/>
            <person name="Klenk H.P."/>
            <person name="Kyrpides N.C."/>
        </authorList>
    </citation>
    <scope>NUCLEOTIDE SEQUENCE [LARGE SCALE GENOMIC DNA]</scope>
    <source>
        <strain evidence="21">ATCC 33309 / DSM 7299 / CCUG 15893 / LMG 7604 / NCTC 12251 / CI</strain>
    </source>
</reference>
<proteinExistence type="inferred from homology"/>
<name>D5V1Q6_ARCNC</name>
<keyword evidence="9 19" id="KW-0808">Transferase</keyword>